<keyword evidence="1" id="KW-0472">Membrane</keyword>
<dbReference type="RefSeq" id="YP_009560914.1">
    <property type="nucleotide sequence ID" value="NC_041090.1"/>
</dbReference>
<keyword evidence="2" id="KW-0496">Mitochondrion</keyword>
<protein>
    <submittedName>
        <fullName evidence="2">ATP synthase F0 subunit 8</fullName>
    </submittedName>
</protein>
<organism evidence="2">
    <name type="scientific">Trouessartia rubecula</name>
    <dbReference type="NCBI Taxonomy" id="474308"/>
    <lineage>
        <taxon>Eukaryota</taxon>
        <taxon>Metazoa</taxon>
        <taxon>Ecdysozoa</taxon>
        <taxon>Arthropoda</taxon>
        <taxon>Chelicerata</taxon>
        <taxon>Arachnida</taxon>
        <taxon>Acari</taxon>
        <taxon>Acariformes</taxon>
        <taxon>Sarcoptiformes</taxon>
        <taxon>Astigmata</taxon>
        <taxon>Psoroptidia</taxon>
        <taxon>Analgoidea</taxon>
        <taxon>Trouessartiidae</taxon>
        <taxon>Trouessartia</taxon>
    </lineage>
</organism>
<gene>
    <name evidence="2" type="primary">atp8</name>
</gene>
<sequence>MLPQMMPLPWLMVFFLIFFFFFSVSLILNFFFVSSEFVCKEKMVEKFFVKMPW</sequence>
<feature type="transmembrane region" description="Helical" evidence="1">
    <location>
        <begin position="12"/>
        <end position="33"/>
    </location>
</feature>
<dbReference type="AlphaFoldDB" id="A0A410HYF1"/>
<reference evidence="2" key="1">
    <citation type="journal article" date="2018" name="Mitochondrial DNA Part B Resour">
        <title>The complete mitochondrial genome of the feather mite Trouessartia rubecula Jablonska, 1968 (Astigmata: Analgoidea: Trouessartiidae).</title>
        <authorList>
            <person name="Esteban R."/>
            <person name="Dona J."/>
            <person name="Vierna J."/>
            <person name="Vizcaino A."/>
            <person name="Serrano D."/>
            <person name="Jovani R."/>
        </authorList>
    </citation>
    <scope>NUCLEOTIDE SEQUENCE</scope>
</reference>
<keyword evidence="1" id="KW-1133">Transmembrane helix</keyword>
<proteinExistence type="predicted"/>
<geneLocation type="mitochondrion" evidence="2"/>
<evidence type="ECO:0000256" key="1">
    <source>
        <dbReference type="SAM" id="Phobius"/>
    </source>
</evidence>
<keyword evidence="1" id="KW-0812">Transmembrane</keyword>
<dbReference type="GeneID" id="39331624"/>
<accession>A0A410HYF1</accession>
<name>A0A410HYF1_9ACAR</name>
<dbReference type="EMBL" id="MH208456">
    <property type="protein sequence ID" value="QAB47266.1"/>
    <property type="molecule type" value="Genomic_DNA"/>
</dbReference>
<evidence type="ECO:0000313" key="2">
    <source>
        <dbReference type="EMBL" id="QAB47266.1"/>
    </source>
</evidence>